<dbReference type="InterPro" id="IPR003346">
    <property type="entry name" value="Transposase_20"/>
</dbReference>
<dbReference type="GO" id="GO:0006313">
    <property type="term" value="P:DNA transposition"/>
    <property type="evidence" value="ECO:0007669"/>
    <property type="project" value="InterPro"/>
</dbReference>
<dbReference type="PANTHER" id="PTHR33055">
    <property type="entry name" value="TRANSPOSASE FOR INSERTION SEQUENCE ELEMENT IS1111A"/>
    <property type="match status" value="1"/>
</dbReference>
<evidence type="ECO:0000259" key="2">
    <source>
        <dbReference type="Pfam" id="PF01548"/>
    </source>
</evidence>
<protein>
    <submittedName>
        <fullName evidence="4">IS110 family transposase</fullName>
    </submittedName>
</protein>
<feature type="domain" description="Transposase IS116/IS110/IS902 C-terminal" evidence="3">
    <location>
        <begin position="225"/>
        <end position="298"/>
    </location>
</feature>
<name>A0A643EU18_9HYPH</name>
<dbReference type="InterPro" id="IPR047650">
    <property type="entry name" value="Transpos_IS110"/>
</dbReference>
<dbReference type="GO" id="GO:0003677">
    <property type="term" value="F:DNA binding"/>
    <property type="evidence" value="ECO:0007669"/>
    <property type="project" value="InterPro"/>
</dbReference>
<dbReference type="NCBIfam" id="NF033542">
    <property type="entry name" value="transpos_IS110"/>
    <property type="match status" value="1"/>
</dbReference>
<dbReference type="Pfam" id="PF01548">
    <property type="entry name" value="DEDD_Tnp_IS110"/>
    <property type="match status" value="1"/>
</dbReference>
<evidence type="ECO:0000259" key="3">
    <source>
        <dbReference type="Pfam" id="PF02371"/>
    </source>
</evidence>
<dbReference type="EMBL" id="VZPE01000014">
    <property type="protein sequence ID" value="KAB0566167.1"/>
    <property type="molecule type" value="Genomic_DNA"/>
</dbReference>
<evidence type="ECO:0000256" key="1">
    <source>
        <dbReference type="SAM" id="Coils"/>
    </source>
</evidence>
<sequence>MEKIVYVGLDVHADTIAVAIANDGRNGEIRFHGVIDNTADSVRRLTKRLVATNTHPTFCYEAGPCGYGLHRLLTKLGFDCAVVSPAMIPRRTGDRIKTDRRDAEMLARLWRAGELTPVWTPDEGQEAMRDLIRTRKQSLDALKIAKQQLQSFLLRHGLRYTRPTYWTKMHWRWINDLRKFRFPHQQLAFEELKRTIRQIEERISTLDKAIEDAVKDWRFGDLVDALRSLRGVNTTIAATLAAEIDDISRFENPRQLMAWLGLVPSEHSSGSTVRRGRITKTGNALARTMMVEASWSYRHPAREGQPYLKRCQHQPQEIKDIGWKAQTRLCKRYRDLSKTGKPQPRVLTAVARELAGFIWDIARHVPIQAR</sequence>
<comment type="caution">
    <text evidence="4">The sequence shown here is derived from an EMBL/GenBank/DDBJ whole genome shotgun (WGS) entry which is preliminary data.</text>
</comment>
<accession>A0A643EU18</accession>
<proteinExistence type="predicted"/>
<gene>
    <name evidence="4" type="ORF">F7Q93_22295</name>
</gene>
<feature type="domain" description="Transposase IS110-like N-terminal" evidence="2">
    <location>
        <begin position="7"/>
        <end position="155"/>
    </location>
</feature>
<dbReference type="GO" id="GO:0004803">
    <property type="term" value="F:transposase activity"/>
    <property type="evidence" value="ECO:0007669"/>
    <property type="project" value="InterPro"/>
</dbReference>
<dbReference type="RefSeq" id="WP_128094932.1">
    <property type="nucleotide sequence ID" value="NZ_JBHEEN010000016.1"/>
</dbReference>
<evidence type="ECO:0000313" key="4">
    <source>
        <dbReference type="EMBL" id="KAB0566167.1"/>
    </source>
</evidence>
<reference evidence="4" key="1">
    <citation type="submission" date="2019-09" db="EMBL/GenBank/DDBJ databases">
        <title>Draft genome sequences of 48 bacterial type strains from the CCUG.</title>
        <authorList>
            <person name="Tunovic T."/>
            <person name="Pineiro-Iglesias B."/>
            <person name="Unosson C."/>
            <person name="Inganas E."/>
            <person name="Ohlen M."/>
            <person name="Cardew S."/>
            <person name="Jensie-Markopoulos S."/>
            <person name="Salva-Serra F."/>
            <person name="Jaen-Luchoro D."/>
            <person name="Karlsson R."/>
            <person name="Svensson-Stadler L."/>
            <person name="Chun J."/>
            <person name="Moore E."/>
        </authorList>
    </citation>
    <scope>NUCLEOTIDE SEQUENCE</scope>
    <source>
        <strain evidence="4">CCUG 50899</strain>
    </source>
</reference>
<feature type="coiled-coil region" evidence="1">
    <location>
        <begin position="189"/>
        <end position="216"/>
    </location>
</feature>
<dbReference type="PANTHER" id="PTHR33055:SF13">
    <property type="entry name" value="TRANSPOSASE"/>
    <property type="match status" value="1"/>
</dbReference>
<dbReference type="InterPro" id="IPR002525">
    <property type="entry name" value="Transp_IS110-like_N"/>
</dbReference>
<organism evidence="4">
    <name type="scientific">Brucella pituitosa</name>
    <dbReference type="NCBI Taxonomy" id="571256"/>
    <lineage>
        <taxon>Bacteria</taxon>
        <taxon>Pseudomonadati</taxon>
        <taxon>Pseudomonadota</taxon>
        <taxon>Alphaproteobacteria</taxon>
        <taxon>Hyphomicrobiales</taxon>
        <taxon>Brucellaceae</taxon>
        <taxon>Brucella/Ochrobactrum group</taxon>
        <taxon>Brucella</taxon>
    </lineage>
</organism>
<keyword evidence="1" id="KW-0175">Coiled coil</keyword>
<dbReference type="Pfam" id="PF02371">
    <property type="entry name" value="Transposase_20"/>
    <property type="match status" value="1"/>
</dbReference>
<dbReference type="AlphaFoldDB" id="A0A643EU18"/>